<gene>
    <name evidence="2" type="ORF">PROQFM164_S02g001412</name>
</gene>
<evidence type="ECO:0000313" key="3">
    <source>
        <dbReference type="Proteomes" id="UP000030686"/>
    </source>
</evidence>
<protein>
    <submittedName>
        <fullName evidence="2">Genomic scaffold, ProqFM164S02</fullName>
    </submittedName>
</protein>
<keyword evidence="3" id="KW-1185">Reference proteome</keyword>
<evidence type="ECO:0000313" key="2">
    <source>
        <dbReference type="EMBL" id="CDM31262.1"/>
    </source>
</evidence>
<dbReference type="EMBL" id="HG792016">
    <property type="protein sequence ID" value="CDM31262.1"/>
    <property type="molecule type" value="Genomic_DNA"/>
</dbReference>
<accession>W6QNS2</accession>
<name>W6QNS2_PENRF</name>
<dbReference type="AlphaFoldDB" id="W6QNS2"/>
<dbReference type="Proteomes" id="UP000030686">
    <property type="component" value="Unassembled WGS sequence"/>
</dbReference>
<proteinExistence type="predicted"/>
<feature type="region of interest" description="Disordered" evidence="1">
    <location>
        <begin position="1"/>
        <end position="39"/>
    </location>
</feature>
<organism evidence="2 3">
    <name type="scientific">Penicillium roqueforti (strain FM164)</name>
    <dbReference type="NCBI Taxonomy" id="1365484"/>
    <lineage>
        <taxon>Eukaryota</taxon>
        <taxon>Fungi</taxon>
        <taxon>Dikarya</taxon>
        <taxon>Ascomycota</taxon>
        <taxon>Pezizomycotina</taxon>
        <taxon>Eurotiomycetes</taxon>
        <taxon>Eurotiomycetidae</taxon>
        <taxon>Eurotiales</taxon>
        <taxon>Aspergillaceae</taxon>
        <taxon>Penicillium</taxon>
    </lineage>
</organism>
<evidence type="ECO:0000256" key="1">
    <source>
        <dbReference type="SAM" id="MobiDB-lite"/>
    </source>
</evidence>
<sequence>MGPYMRNTTDRHSIISPYDAAPNFKDPESTDFAKARASH</sequence>
<reference evidence="2" key="1">
    <citation type="journal article" date="2014" name="Nat. Commun.">
        <title>Multiple recent horizontal transfers of a large genomic region in cheese making fungi.</title>
        <authorList>
            <person name="Cheeseman K."/>
            <person name="Ropars J."/>
            <person name="Renault P."/>
            <person name="Dupont J."/>
            <person name="Gouzy J."/>
            <person name="Branca A."/>
            <person name="Abraham A.L."/>
            <person name="Ceppi M."/>
            <person name="Conseiller E."/>
            <person name="Debuchy R."/>
            <person name="Malagnac F."/>
            <person name="Goarin A."/>
            <person name="Silar P."/>
            <person name="Lacoste S."/>
            <person name="Sallet E."/>
            <person name="Bensimon A."/>
            <person name="Giraud T."/>
            <person name="Brygoo Y."/>
        </authorList>
    </citation>
    <scope>NUCLEOTIDE SEQUENCE [LARGE SCALE GENOMIC DNA]</scope>
    <source>
        <strain evidence="2">FM164</strain>
    </source>
</reference>
<feature type="compositionally biased region" description="Basic and acidic residues" evidence="1">
    <location>
        <begin position="25"/>
        <end position="39"/>
    </location>
</feature>